<sequence length="469" mass="51217">MLKANTRPMDLLGVWVVILLLNTVFQTSYSAECEWDWKIDAAQGLDPSSLDAGARKLSVLREVHDMEHCQMACCAETACQLAMIGTPADGTPECQLVSCMQDGRDVCLLQPSTQFKVYRKKTQVVTEPQNTTEPAPLSPDARALSEGNSTNADKDQCRRRMKVGSCKAAFPRFYYDMSTQSCRKFIYGGCESNGNNFESVQECETACEGVKGPELTLRSRPVYGSYPTAPAEAPVPPSSDVPLPEISEDDFAHRCGVAPAVGLCRAALPRWYYNSDTHTCQSFIYGGCGGNKNNYGSQENCMVACTVTVLPSPKKSKGKMIPMELQDSKDHCLVGPEPGPCRAAFPRFFYQPSTGSCLSFIYGGCRGNKNRYETLDDCMSKCDGRGHTGQDAQGNVGGRDRSPAFFLVGTLAVISVLVLTSLIMITLHRNKVLRRSTTISDKEELLPEQGEHSSLESLSVPESPRAGKV</sequence>
<dbReference type="GO" id="GO:0004867">
    <property type="term" value="F:serine-type endopeptidase inhibitor activity"/>
    <property type="evidence" value="ECO:0007669"/>
    <property type="project" value="UniProtKB-KW"/>
</dbReference>
<dbReference type="Gene3D" id="4.10.410.10">
    <property type="entry name" value="Pancreatic trypsin inhibitor Kunitz domain"/>
    <property type="match status" value="3"/>
</dbReference>
<dbReference type="PROSITE" id="PS50279">
    <property type="entry name" value="BPTI_KUNITZ_2"/>
    <property type="match status" value="3"/>
</dbReference>
<evidence type="ECO:0000256" key="6">
    <source>
        <dbReference type="ARBA" id="ARBA00023180"/>
    </source>
</evidence>
<feature type="domain" description="BPTI/Kunitz inhibitor" evidence="10">
    <location>
        <begin position="332"/>
        <end position="382"/>
    </location>
</feature>
<evidence type="ECO:0000256" key="1">
    <source>
        <dbReference type="ARBA" id="ARBA00004370"/>
    </source>
</evidence>
<organism evidence="12 13">
    <name type="scientific">Gadus morhua</name>
    <name type="common">Atlantic cod</name>
    <dbReference type="NCBI Taxonomy" id="8049"/>
    <lineage>
        <taxon>Eukaryota</taxon>
        <taxon>Metazoa</taxon>
        <taxon>Chordata</taxon>
        <taxon>Craniata</taxon>
        <taxon>Vertebrata</taxon>
        <taxon>Euteleostomi</taxon>
        <taxon>Actinopterygii</taxon>
        <taxon>Neopterygii</taxon>
        <taxon>Teleostei</taxon>
        <taxon>Neoteleostei</taxon>
        <taxon>Acanthomorphata</taxon>
        <taxon>Zeiogadaria</taxon>
        <taxon>Gadariae</taxon>
        <taxon>Gadiformes</taxon>
        <taxon>Gadoidei</taxon>
        <taxon>Gadidae</taxon>
        <taxon>Gadus</taxon>
    </lineage>
</organism>
<proteinExistence type="predicted"/>
<keyword evidence="8" id="KW-1133">Transmembrane helix</keyword>
<evidence type="ECO:0000256" key="2">
    <source>
        <dbReference type="ARBA" id="ARBA00022690"/>
    </source>
</evidence>
<accession>A0A8C5A1F8</accession>
<gene>
    <name evidence="12" type="primary">spint2</name>
</gene>
<protein>
    <submittedName>
        <fullName evidence="12">Serine peptidase inhibitor, Kunitz type, 2</fullName>
    </submittedName>
</protein>
<evidence type="ECO:0000259" key="10">
    <source>
        <dbReference type="PROSITE" id="PS50279"/>
    </source>
</evidence>
<feature type="domain" description="MANSC" evidence="11">
    <location>
        <begin position="38"/>
        <end position="118"/>
    </location>
</feature>
<feature type="region of interest" description="Disordered" evidence="7">
    <location>
        <begin position="126"/>
        <end position="154"/>
    </location>
</feature>
<evidence type="ECO:0000256" key="5">
    <source>
        <dbReference type="ARBA" id="ARBA00023157"/>
    </source>
</evidence>
<dbReference type="InterPro" id="IPR020901">
    <property type="entry name" value="Prtase_inh_Kunz-CS"/>
</dbReference>
<dbReference type="PANTHER" id="PTHR47247">
    <property type="entry name" value="KUNITZ-TYPE PROTEASE INHIBITOR 2"/>
    <property type="match status" value="1"/>
</dbReference>
<dbReference type="Ensembl" id="ENSGMOT00000027860.1">
    <property type="protein sequence ID" value="ENSGMOP00000024669.1"/>
    <property type="gene ID" value="ENSGMOG00000036706.1"/>
</dbReference>
<feature type="compositionally biased region" description="Low complexity" evidence="7">
    <location>
        <begin position="455"/>
        <end position="469"/>
    </location>
</feature>
<feature type="signal peptide" evidence="9">
    <location>
        <begin position="1"/>
        <end position="30"/>
    </location>
</feature>
<evidence type="ECO:0000256" key="8">
    <source>
        <dbReference type="SAM" id="Phobius"/>
    </source>
</evidence>
<keyword evidence="4 8" id="KW-0472">Membrane</keyword>
<reference evidence="12" key="2">
    <citation type="submission" date="2025-09" db="UniProtKB">
        <authorList>
            <consortium name="Ensembl"/>
        </authorList>
    </citation>
    <scope>IDENTIFICATION</scope>
</reference>
<evidence type="ECO:0000256" key="9">
    <source>
        <dbReference type="SAM" id="SignalP"/>
    </source>
</evidence>
<dbReference type="OMA" id="CDWDQST"/>
<dbReference type="Pfam" id="PF00014">
    <property type="entry name" value="Kunitz_BPTI"/>
    <property type="match status" value="3"/>
</dbReference>
<name>A0A8C5A1F8_GADMO</name>
<reference evidence="12" key="1">
    <citation type="submission" date="2025-08" db="UniProtKB">
        <authorList>
            <consortium name="Ensembl"/>
        </authorList>
    </citation>
    <scope>IDENTIFICATION</scope>
</reference>
<keyword evidence="3" id="KW-0722">Serine protease inhibitor</keyword>
<dbReference type="PROSITE" id="PS50986">
    <property type="entry name" value="MANSC"/>
    <property type="match status" value="1"/>
</dbReference>
<feature type="region of interest" description="Disordered" evidence="7">
    <location>
        <begin position="442"/>
        <end position="469"/>
    </location>
</feature>
<keyword evidence="13" id="KW-1185">Reference proteome</keyword>
<dbReference type="AlphaFoldDB" id="A0A8C5A1F8"/>
<feature type="transmembrane region" description="Helical" evidence="8">
    <location>
        <begin position="404"/>
        <end position="427"/>
    </location>
</feature>
<dbReference type="SUPFAM" id="SSF57362">
    <property type="entry name" value="BPTI-like"/>
    <property type="match status" value="3"/>
</dbReference>
<dbReference type="PRINTS" id="PR00759">
    <property type="entry name" value="BASICPTASE"/>
</dbReference>
<feature type="compositionally biased region" description="Basic and acidic residues" evidence="7">
    <location>
        <begin position="442"/>
        <end position="454"/>
    </location>
</feature>
<dbReference type="InterPro" id="IPR002223">
    <property type="entry name" value="Kunitz_BPTI"/>
</dbReference>
<dbReference type="PROSITE" id="PS00280">
    <property type="entry name" value="BPTI_KUNITZ_1"/>
    <property type="match status" value="3"/>
</dbReference>
<evidence type="ECO:0000256" key="7">
    <source>
        <dbReference type="SAM" id="MobiDB-lite"/>
    </source>
</evidence>
<evidence type="ECO:0000256" key="4">
    <source>
        <dbReference type="ARBA" id="ARBA00023136"/>
    </source>
</evidence>
<feature type="domain" description="BPTI/Kunitz inhibitor" evidence="10">
    <location>
        <begin position="157"/>
        <end position="207"/>
    </location>
</feature>
<dbReference type="InterPro" id="IPR013980">
    <property type="entry name" value="MANSC_dom"/>
</dbReference>
<dbReference type="GeneTree" id="ENSGT00940000160348"/>
<dbReference type="SMART" id="SM00131">
    <property type="entry name" value="KU"/>
    <property type="match status" value="3"/>
</dbReference>
<dbReference type="Pfam" id="PF07502">
    <property type="entry name" value="MANEC"/>
    <property type="match status" value="1"/>
</dbReference>
<keyword evidence="9" id="KW-0732">Signal</keyword>
<dbReference type="Proteomes" id="UP000694546">
    <property type="component" value="Chromosome 16"/>
</dbReference>
<dbReference type="GO" id="GO:0016020">
    <property type="term" value="C:membrane"/>
    <property type="evidence" value="ECO:0007669"/>
    <property type="project" value="UniProtKB-SubCell"/>
</dbReference>
<keyword evidence="6" id="KW-0325">Glycoprotein</keyword>
<dbReference type="InterPro" id="IPR036880">
    <property type="entry name" value="Kunitz_BPTI_sf"/>
</dbReference>
<feature type="chain" id="PRO_5045785450" evidence="9">
    <location>
        <begin position="31"/>
        <end position="469"/>
    </location>
</feature>
<comment type="subcellular location">
    <subcellularLocation>
        <location evidence="1">Membrane</location>
    </subcellularLocation>
</comment>
<keyword evidence="2" id="KW-0646">Protease inhibitor</keyword>
<dbReference type="PANTHER" id="PTHR47247:SF1">
    <property type="entry name" value="KUNITZ-TYPE PROTEASE INHIBITOR 2"/>
    <property type="match status" value="1"/>
</dbReference>
<keyword evidence="8" id="KW-0812">Transmembrane</keyword>
<evidence type="ECO:0000313" key="13">
    <source>
        <dbReference type="Proteomes" id="UP000694546"/>
    </source>
</evidence>
<evidence type="ECO:0000313" key="12">
    <source>
        <dbReference type="Ensembl" id="ENSGMOP00000024669.1"/>
    </source>
</evidence>
<feature type="domain" description="BPTI/Kunitz inhibitor" evidence="10">
    <location>
        <begin position="255"/>
        <end position="305"/>
    </location>
</feature>
<evidence type="ECO:0000256" key="3">
    <source>
        <dbReference type="ARBA" id="ARBA00022900"/>
    </source>
</evidence>
<keyword evidence="5" id="KW-1015">Disulfide bond</keyword>
<dbReference type="OrthoDB" id="196393at2759"/>
<evidence type="ECO:0000259" key="11">
    <source>
        <dbReference type="PROSITE" id="PS50986"/>
    </source>
</evidence>